<dbReference type="GO" id="GO:0003676">
    <property type="term" value="F:nucleic acid binding"/>
    <property type="evidence" value="ECO:0007669"/>
    <property type="project" value="InterPro"/>
</dbReference>
<dbReference type="EMBL" id="CAXDID020000495">
    <property type="protein sequence ID" value="CAL6097372.1"/>
    <property type="molecule type" value="Genomic_DNA"/>
</dbReference>
<comment type="caution">
    <text evidence="1">The sequence shown here is derived from an EMBL/GenBank/DDBJ whole genome shotgun (WGS) entry which is preliminary data.</text>
</comment>
<keyword evidence="1" id="KW-0540">Nuclease</keyword>
<sequence length="223" mass="26701">MQQKVSITKSCSKIVLTYFAENNITLYPFPVMSPNLNHIKHYWNLLKANIFPEGCTSWNEFVDQVKRAWHDIPHEIIQINKISTIQLTPCQEDSKQQLCRMVMQLNIEMIYQYKQMYEINYQEQIFAYFPVLMVTTVNLPYNNNLTRRLKTGVNEKCSEIVEFQLMLIFITVQSSTGRQCNSSSIQQCVFHQYEGIRRRWLLLILRLKFFIFKYWLKLQPSNY</sequence>
<evidence type="ECO:0000313" key="2">
    <source>
        <dbReference type="EMBL" id="CAL6097372.1"/>
    </source>
</evidence>
<reference evidence="1" key="1">
    <citation type="submission" date="2023-06" db="EMBL/GenBank/DDBJ databases">
        <authorList>
            <person name="Kurt Z."/>
        </authorList>
    </citation>
    <scope>NUCLEOTIDE SEQUENCE</scope>
</reference>
<reference evidence="2 3" key="2">
    <citation type="submission" date="2024-07" db="EMBL/GenBank/DDBJ databases">
        <authorList>
            <person name="Akdeniz Z."/>
        </authorList>
    </citation>
    <scope>NUCLEOTIDE SEQUENCE [LARGE SCALE GENOMIC DNA]</scope>
</reference>
<dbReference type="AlphaFoldDB" id="A0AA86UUI8"/>
<keyword evidence="1" id="KW-0378">Hydrolase</keyword>
<organism evidence="1">
    <name type="scientific">Hexamita inflata</name>
    <dbReference type="NCBI Taxonomy" id="28002"/>
    <lineage>
        <taxon>Eukaryota</taxon>
        <taxon>Metamonada</taxon>
        <taxon>Diplomonadida</taxon>
        <taxon>Hexamitidae</taxon>
        <taxon>Hexamitinae</taxon>
        <taxon>Hexamita</taxon>
    </lineage>
</organism>
<keyword evidence="3" id="KW-1185">Reference proteome</keyword>
<protein>
    <submittedName>
        <fullName evidence="1">DDE superfamily endonuclease domain-containing protein</fullName>
    </submittedName>
    <submittedName>
        <fullName evidence="2">DDE_superfamily endonuclease domain-containing protein</fullName>
    </submittedName>
</protein>
<dbReference type="GO" id="GO:0004519">
    <property type="term" value="F:endonuclease activity"/>
    <property type="evidence" value="ECO:0007669"/>
    <property type="project" value="UniProtKB-KW"/>
</dbReference>
<keyword evidence="1" id="KW-0255">Endonuclease</keyword>
<accession>A0AA86UUI8</accession>
<dbReference type="Proteomes" id="UP001642409">
    <property type="component" value="Unassembled WGS sequence"/>
</dbReference>
<proteinExistence type="predicted"/>
<dbReference type="EMBL" id="CATOUU010001105">
    <property type="protein sequence ID" value="CAI9972310.1"/>
    <property type="molecule type" value="Genomic_DNA"/>
</dbReference>
<name>A0AA86UUI8_9EUKA</name>
<dbReference type="Gene3D" id="3.30.420.10">
    <property type="entry name" value="Ribonuclease H-like superfamily/Ribonuclease H"/>
    <property type="match status" value="1"/>
</dbReference>
<evidence type="ECO:0000313" key="1">
    <source>
        <dbReference type="EMBL" id="CAI9972310.1"/>
    </source>
</evidence>
<dbReference type="InterPro" id="IPR036397">
    <property type="entry name" value="RNaseH_sf"/>
</dbReference>
<evidence type="ECO:0000313" key="3">
    <source>
        <dbReference type="Proteomes" id="UP001642409"/>
    </source>
</evidence>
<gene>
    <name evidence="1" type="ORF">HINF_LOCUS59955</name>
    <name evidence="2" type="ORF">HINF_LOCUS68922</name>
</gene>